<dbReference type="Proteomes" id="UP001431209">
    <property type="component" value="Unassembled WGS sequence"/>
</dbReference>
<evidence type="ECO:0000259" key="5">
    <source>
        <dbReference type="Pfam" id="PF01625"/>
    </source>
</evidence>
<dbReference type="SUPFAM" id="SSF55068">
    <property type="entry name" value="Peptide methionine sulfoxide reductase"/>
    <property type="match status" value="1"/>
</dbReference>
<dbReference type="EC" id="1.8.4.11" evidence="2"/>
<dbReference type="EMBL" id="JAOPGA020001789">
    <property type="protein sequence ID" value="KAL0491363.1"/>
    <property type="molecule type" value="Genomic_DNA"/>
</dbReference>
<proteinExistence type="inferred from homology"/>
<sequence>MKLLLLVSHDFGPPTQSGVIRTRVGYAGGTKKNPTYRSIGDYTESIQVDYDPEKTTYKELVQVFYDEHSPSRSSKQYQSAIFYHDDDQKEIALQGKEDFEKRVGSTAVLIQRIGDFYLAEDYHQKFYLRQNSDVLKELNLDNEALINSPIATRFNCYVSGRGDYEEAKKDVANLNLSEGVSKRILNRLK</sequence>
<dbReference type="InterPro" id="IPR036509">
    <property type="entry name" value="Met_Sox_Rdtase_MsrA_sf"/>
</dbReference>
<dbReference type="InterPro" id="IPR002569">
    <property type="entry name" value="Met_Sox_Rdtase_MsrA_dom"/>
</dbReference>
<feature type="domain" description="Peptide methionine sulphoxide reductase MsrA" evidence="5">
    <location>
        <begin position="16"/>
        <end position="132"/>
    </location>
</feature>
<keyword evidence="7" id="KW-1185">Reference proteome</keyword>
<dbReference type="Gene3D" id="3.30.1060.10">
    <property type="entry name" value="Peptide methionine sulphoxide reductase MsrA"/>
    <property type="match status" value="1"/>
</dbReference>
<dbReference type="PANTHER" id="PTHR43774">
    <property type="entry name" value="PEPTIDE METHIONINE SULFOXIDE REDUCTASE"/>
    <property type="match status" value="1"/>
</dbReference>
<reference evidence="6 7" key="1">
    <citation type="submission" date="2024-03" db="EMBL/GenBank/DDBJ databases">
        <title>The Acrasis kona genome and developmental transcriptomes reveal deep origins of eukaryotic multicellular pathways.</title>
        <authorList>
            <person name="Sheikh S."/>
            <person name="Fu C.-J."/>
            <person name="Brown M.W."/>
            <person name="Baldauf S.L."/>
        </authorList>
    </citation>
    <scope>NUCLEOTIDE SEQUENCE [LARGE SCALE GENOMIC DNA]</scope>
    <source>
        <strain evidence="6 7">ATCC MYA-3509</strain>
    </source>
</reference>
<keyword evidence="3" id="KW-0560">Oxidoreductase</keyword>
<dbReference type="Pfam" id="PF01625">
    <property type="entry name" value="PMSR"/>
    <property type="match status" value="1"/>
</dbReference>
<evidence type="ECO:0000256" key="4">
    <source>
        <dbReference type="ARBA" id="ARBA00030643"/>
    </source>
</evidence>
<dbReference type="GO" id="GO:0008113">
    <property type="term" value="F:peptide-methionine (S)-S-oxide reductase activity"/>
    <property type="evidence" value="ECO:0007669"/>
    <property type="project" value="UniProtKB-EC"/>
</dbReference>
<organism evidence="6 7">
    <name type="scientific">Acrasis kona</name>
    <dbReference type="NCBI Taxonomy" id="1008807"/>
    <lineage>
        <taxon>Eukaryota</taxon>
        <taxon>Discoba</taxon>
        <taxon>Heterolobosea</taxon>
        <taxon>Tetramitia</taxon>
        <taxon>Eutetramitia</taxon>
        <taxon>Acrasidae</taxon>
        <taxon>Acrasis</taxon>
    </lineage>
</organism>
<accession>A0AAW2ZQW7</accession>
<name>A0AAW2ZQW7_9EUKA</name>
<evidence type="ECO:0000256" key="1">
    <source>
        <dbReference type="ARBA" id="ARBA00005591"/>
    </source>
</evidence>
<gene>
    <name evidence="6" type="ORF">AKO1_009910</name>
</gene>
<evidence type="ECO:0000313" key="6">
    <source>
        <dbReference type="EMBL" id="KAL0491363.1"/>
    </source>
</evidence>
<evidence type="ECO:0000313" key="7">
    <source>
        <dbReference type="Proteomes" id="UP001431209"/>
    </source>
</evidence>
<comment type="similarity">
    <text evidence="1">Belongs to the MsrA Met sulfoxide reductase family.</text>
</comment>
<comment type="caution">
    <text evidence="6">The sequence shown here is derived from an EMBL/GenBank/DDBJ whole genome shotgun (WGS) entry which is preliminary data.</text>
</comment>
<dbReference type="AlphaFoldDB" id="A0AAW2ZQW7"/>
<evidence type="ECO:0000256" key="2">
    <source>
        <dbReference type="ARBA" id="ARBA00012502"/>
    </source>
</evidence>
<protein>
    <recommendedName>
        <fullName evidence="2">peptide-methionine (S)-S-oxide reductase</fullName>
        <ecNumber evidence="2">1.8.4.11</ecNumber>
    </recommendedName>
    <alternativeName>
        <fullName evidence="4">Peptide-methionine (S)-S-oxide reductase</fullName>
    </alternativeName>
</protein>
<evidence type="ECO:0000256" key="3">
    <source>
        <dbReference type="ARBA" id="ARBA00023002"/>
    </source>
</evidence>
<dbReference type="PANTHER" id="PTHR43774:SF1">
    <property type="entry name" value="PEPTIDE METHIONINE SULFOXIDE REDUCTASE MSRA 2"/>
    <property type="match status" value="1"/>
</dbReference>